<dbReference type="InterPro" id="IPR036390">
    <property type="entry name" value="WH_DNA-bd_sf"/>
</dbReference>
<dbReference type="InterPro" id="IPR046335">
    <property type="entry name" value="LacI/GalR-like_sensor"/>
</dbReference>
<comment type="caution">
    <text evidence="5">The sequence shown here is derived from an EMBL/GenBank/DDBJ whole genome shotgun (WGS) entry which is preliminary data.</text>
</comment>
<dbReference type="CDD" id="cd01541">
    <property type="entry name" value="PBP1_AraR"/>
    <property type="match status" value="1"/>
</dbReference>
<dbReference type="GO" id="GO:0003700">
    <property type="term" value="F:DNA-binding transcription factor activity"/>
    <property type="evidence" value="ECO:0007669"/>
    <property type="project" value="InterPro"/>
</dbReference>
<evidence type="ECO:0000256" key="2">
    <source>
        <dbReference type="ARBA" id="ARBA00023125"/>
    </source>
</evidence>
<dbReference type="CDD" id="cd07377">
    <property type="entry name" value="WHTH_GntR"/>
    <property type="match status" value="1"/>
</dbReference>
<evidence type="ECO:0000256" key="1">
    <source>
        <dbReference type="ARBA" id="ARBA00023015"/>
    </source>
</evidence>
<dbReference type="InterPro" id="IPR028082">
    <property type="entry name" value="Peripla_BP_I"/>
</dbReference>
<accession>A0A161YKF8</accession>
<dbReference type="SMART" id="SM00345">
    <property type="entry name" value="HTH_GNTR"/>
    <property type="match status" value="1"/>
</dbReference>
<keyword evidence="1" id="KW-0805">Transcription regulation</keyword>
<dbReference type="EMBL" id="LWAE01000004">
    <property type="protein sequence ID" value="KZL91002.1"/>
    <property type="molecule type" value="Genomic_DNA"/>
</dbReference>
<dbReference type="PRINTS" id="PR00035">
    <property type="entry name" value="HTHGNTR"/>
</dbReference>
<keyword evidence="6" id="KW-1185">Reference proteome</keyword>
<dbReference type="Gene3D" id="1.10.10.10">
    <property type="entry name" value="Winged helix-like DNA-binding domain superfamily/Winged helix DNA-binding domain"/>
    <property type="match status" value="1"/>
</dbReference>
<dbReference type="PANTHER" id="PTHR30146:SF150">
    <property type="entry name" value="ARABINOSE METABOLISM TRANSCRIPTIONAL REPRESSOR"/>
    <property type="match status" value="1"/>
</dbReference>
<evidence type="ECO:0000313" key="5">
    <source>
        <dbReference type="EMBL" id="KZL91002.1"/>
    </source>
</evidence>
<protein>
    <submittedName>
        <fullName evidence="5">Arabinose metabolism transcriptional repressor</fullName>
    </submittedName>
</protein>
<evidence type="ECO:0000259" key="4">
    <source>
        <dbReference type="PROSITE" id="PS50949"/>
    </source>
</evidence>
<dbReference type="Gene3D" id="3.40.50.2300">
    <property type="match status" value="2"/>
</dbReference>
<dbReference type="Pfam" id="PF00392">
    <property type="entry name" value="GntR"/>
    <property type="match status" value="1"/>
</dbReference>
<sequence>MGLSLSLTFSICSFKEGCSKNAFRTTFFKIFTVQSILKIYKYVLCLYILLIKVVADSKIKLLIVRTIEGRTKKIMENSSTTKYSMIEQHFIKKIYSGAIKYMEQIPTENEIVQAFNVSRHTVRKALDNLENNGFIKREQGKGTFCCYSIEKKTSRKIAIVTTYISDYIFPGIISGVEDVLSSFGHTLSLFNTNNDKNKEAECLRKIVDGDFDGVIIEPTLSALENVNINYFRELDKNNIPYVMFHAKYDELDCSYLTMDDLEGGYIATKYLLQLGHRKICGIFKSDDMQGVNRRLGYIKALNEFNVDINYDFIGNYTTKELNSYAYEFTSNVLARNDKPTAFFCYNDKIAFQVIQAVRDCNLRVPEDISIIGYDDSSLAIATETKLTTIKHPKIDMGRKAVRMLLDVIERKVDKNNYVYKPELIVRNSCRSI</sequence>
<proteinExistence type="predicted"/>
<name>A0A161YKF8_9CLOT</name>
<keyword evidence="2" id="KW-0238">DNA-binding</keyword>
<evidence type="ECO:0000256" key="3">
    <source>
        <dbReference type="ARBA" id="ARBA00023163"/>
    </source>
</evidence>
<dbReference type="InterPro" id="IPR033532">
    <property type="entry name" value="AraR_ligand_bind_dom"/>
</dbReference>
<dbReference type="PATRIC" id="fig|1121326.3.peg.3960"/>
<dbReference type="PROSITE" id="PS50949">
    <property type="entry name" value="HTH_GNTR"/>
    <property type="match status" value="1"/>
</dbReference>
<keyword evidence="3" id="KW-0804">Transcription</keyword>
<gene>
    <name evidence="5" type="primary">araR</name>
    <name evidence="5" type="ORF">CLMAG_39130</name>
</gene>
<dbReference type="AlphaFoldDB" id="A0A161YKF8"/>
<reference evidence="5 6" key="1">
    <citation type="submission" date="2016-04" db="EMBL/GenBank/DDBJ databases">
        <title>Genome sequence of Clostridium magnum DSM 2767.</title>
        <authorList>
            <person name="Poehlein A."/>
            <person name="Uhlig R."/>
            <person name="Fischer R."/>
            <person name="Bahl H."/>
            <person name="Daniel R."/>
        </authorList>
    </citation>
    <scope>NUCLEOTIDE SEQUENCE [LARGE SCALE GENOMIC DNA]</scope>
    <source>
        <strain evidence="5 6">DSM 2767</strain>
    </source>
</reference>
<feature type="domain" description="HTH gntR-type" evidence="4">
    <location>
        <begin position="80"/>
        <end position="148"/>
    </location>
</feature>
<dbReference type="Proteomes" id="UP000076603">
    <property type="component" value="Unassembled WGS sequence"/>
</dbReference>
<organism evidence="5 6">
    <name type="scientific">Clostridium magnum DSM 2767</name>
    <dbReference type="NCBI Taxonomy" id="1121326"/>
    <lineage>
        <taxon>Bacteria</taxon>
        <taxon>Bacillati</taxon>
        <taxon>Bacillota</taxon>
        <taxon>Clostridia</taxon>
        <taxon>Eubacteriales</taxon>
        <taxon>Clostridiaceae</taxon>
        <taxon>Clostridium</taxon>
    </lineage>
</organism>
<dbReference type="InterPro" id="IPR036388">
    <property type="entry name" value="WH-like_DNA-bd_sf"/>
</dbReference>
<evidence type="ECO:0000313" key="6">
    <source>
        <dbReference type="Proteomes" id="UP000076603"/>
    </source>
</evidence>
<dbReference type="GO" id="GO:0000976">
    <property type="term" value="F:transcription cis-regulatory region binding"/>
    <property type="evidence" value="ECO:0007669"/>
    <property type="project" value="TreeGrafter"/>
</dbReference>
<dbReference type="PANTHER" id="PTHR30146">
    <property type="entry name" value="LACI-RELATED TRANSCRIPTIONAL REPRESSOR"/>
    <property type="match status" value="1"/>
</dbReference>
<dbReference type="Pfam" id="PF13377">
    <property type="entry name" value="Peripla_BP_3"/>
    <property type="match status" value="1"/>
</dbReference>
<dbReference type="SUPFAM" id="SSF46785">
    <property type="entry name" value="Winged helix' DNA-binding domain"/>
    <property type="match status" value="1"/>
</dbReference>
<dbReference type="SUPFAM" id="SSF53822">
    <property type="entry name" value="Periplasmic binding protein-like I"/>
    <property type="match status" value="1"/>
</dbReference>
<dbReference type="STRING" id="1121326.CLMAG_39130"/>
<dbReference type="InterPro" id="IPR000524">
    <property type="entry name" value="Tscrpt_reg_HTH_GntR"/>
</dbReference>